<accession>A0A5B7DVK1</accession>
<dbReference type="AlphaFoldDB" id="A0A5B7DVK1"/>
<comment type="caution">
    <text evidence="1">The sequence shown here is derived from an EMBL/GenBank/DDBJ whole genome shotgun (WGS) entry which is preliminary data.</text>
</comment>
<sequence>MNVSCLVQSKQRDECGHLSLVRRTPVVSPLSHSLSLFALSLSFSPLQYPLTLSSEALPSHKRRTA</sequence>
<name>A0A5B7DVK1_PORTR</name>
<organism evidence="1 2">
    <name type="scientific">Portunus trituberculatus</name>
    <name type="common">Swimming crab</name>
    <name type="synonym">Neptunus trituberculatus</name>
    <dbReference type="NCBI Taxonomy" id="210409"/>
    <lineage>
        <taxon>Eukaryota</taxon>
        <taxon>Metazoa</taxon>
        <taxon>Ecdysozoa</taxon>
        <taxon>Arthropoda</taxon>
        <taxon>Crustacea</taxon>
        <taxon>Multicrustacea</taxon>
        <taxon>Malacostraca</taxon>
        <taxon>Eumalacostraca</taxon>
        <taxon>Eucarida</taxon>
        <taxon>Decapoda</taxon>
        <taxon>Pleocyemata</taxon>
        <taxon>Brachyura</taxon>
        <taxon>Eubrachyura</taxon>
        <taxon>Portunoidea</taxon>
        <taxon>Portunidae</taxon>
        <taxon>Portuninae</taxon>
        <taxon>Portunus</taxon>
    </lineage>
</organism>
<proteinExistence type="predicted"/>
<protein>
    <submittedName>
        <fullName evidence="1">Uncharacterized protein</fullName>
    </submittedName>
</protein>
<keyword evidence="2" id="KW-1185">Reference proteome</keyword>
<evidence type="ECO:0000313" key="2">
    <source>
        <dbReference type="Proteomes" id="UP000324222"/>
    </source>
</evidence>
<dbReference type="Proteomes" id="UP000324222">
    <property type="component" value="Unassembled WGS sequence"/>
</dbReference>
<reference evidence="1 2" key="1">
    <citation type="submission" date="2019-05" db="EMBL/GenBank/DDBJ databases">
        <title>Another draft genome of Portunus trituberculatus and its Hox gene families provides insights of decapod evolution.</title>
        <authorList>
            <person name="Jeong J.-H."/>
            <person name="Song I."/>
            <person name="Kim S."/>
            <person name="Choi T."/>
            <person name="Kim D."/>
            <person name="Ryu S."/>
            <person name="Kim W."/>
        </authorList>
    </citation>
    <scope>NUCLEOTIDE SEQUENCE [LARGE SCALE GENOMIC DNA]</scope>
    <source>
        <tissue evidence="1">Muscle</tissue>
    </source>
</reference>
<gene>
    <name evidence="1" type="ORF">E2C01_018658</name>
</gene>
<evidence type="ECO:0000313" key="1">
    <source>
        <dbReference type="EMBL" id="MPC25540.1"/>
    </source>
</evidence>
<dbReference type="EMBL" id="VSRR010001477">
    <property type="protein sequence ID" value="MPC25540.1"/>
    <property type="molecule type" value="Genomic_DNA"/>
</dbReference>